<gene>
    <name evidence="1" type="ORF">EUS_27150</name>
</gene>
<dbReference type="BioCyc" id="ESIR657319:G136K-2301-MONOMER"/>
<dbReference type="KEGG" id="esu:EUS_27150"/>
<proteinExistence type="predicted"/>
<reference evidence="1 2" key="2">
    <citation type="submission" date="2010-03" db="EMBL/GenBank/DDBJ databases">
        <authorList>
            <person name="Pajon A."/>
        </authorList>
    </citation>
    <scope>NUCLEOTIDE SEQUENCE [LARGE SCALE GENOMIC DNA]</scope>
    <source>
        <strain evidence="1 2">70/3</strain>
    </source>
</reference>
<sequence>MPVILCLNGYDKRLYLRIHTDGINYSADDTAKEGNI</sequence>
<evidence type="ECO:0000313" key="2">
    <source>
        <dbReference type="Proteomes" id="UP000008803"/>
    </source>
</evidence>
<reference evidence="1 2" key="1">
    <citation type="submission" date="2010-03" db="EMBL/GenBank/DDBJ databases">
        <title>The genome sequence of Eubacterium siraeum 70/3.</title>
        <authorList>
            <consortium name="metaHIT consortium -- http://www.metahit.eu/"/>
            <person name="Pajon A."/>
            <person name="Turner K."/>
            <person name="Parkhill J."/>
            <person name="Duncan S."/>
            <person name="Flint H."/>
        </authorList>
    </citation>
    <scope>NUCLEOTIDE SEQUENCE [LARGE SCALE GENOMIC DNA]</scope>
    <source>
        <strain evidence="1 2">70/3</strain>
    </source>
</reference>
<dbReference type="EMBL" id="FP929044">
    <property type="protein sequence ID" value="CBK97641.1"/>
    <property type="molecule type" value="Genomic_DNA"/>
</dbReference>
<dbReference type="Proteomes" id="UP000008803">
    <property type="component" value="Chromosome"/>
</dbReference>
<dbReference type="AlphaFoldDB" id="D4JX22"/>
<dbReference type="HOGENOM" id="CLU_3356256_0_0_9"/>
<organism evidence="1 2">
    <name type="scientific">[Eubacterium] siraeum 70/3</name>
    <dbReference type="NCBI Taxonomy" id="657319"/>
    <lineage>
        <taxon>Bacteria</taxon>
        <taxon>Bacillati</taxon>
        <taxon>Bacillota</taxon>
        <taxon>Clostridia</taxon>
        <taxon>Eubacteriales</taxon>
        <taxon>Oscillospiraceae</taxon>
        <taxon>Oscillospiraceae incertae sedis</taxon>
    </lineage>
</organism>
<accession>D4JX22</accession>
<protein>
    <submittedName>
        <fullName evidence="1">Uncharacterized protein</fullName>
    </submittedName>
</protein>
<evidence type="ECO:0000313" key="1">
    <source>
        <dbReference type="EMBL" id="CBK97641.1"/>
    </source>
</evidence>
<name>D4JX22_9FIRM</name>